<dbReference type="Pfam" id="PF00072">
    <property type="entry name" value="Response_reg"/>
    <property type="match status" value="1"/>
</dbReference>
<evidence type="ECO:0000256" key="2">
    <source>
        <dbReference type="PROSITE-ProRule" id="PRU00169"/>
    </source>
</evidence>
<protein>
    <submittedName>
        <fullName evidence="4">Response regulator</fullName>
    </submittedName>
</protein>
<gene>
    <name evidence="4" type="ORF">SHI21_09495</name>
</gene>
<accession>A0ABU5VTR4</accession>
<dbReference type="CDD" id="cd00156">
    <property type="entry name" value="REC"/>
    <property type="match status" value="1"/>
</dbReference>
<dbReference type="SMART" id="SM00448">
    <property type="entry name" value="REC"/>
    <property type="match status" value="1"/>
</dbReference>
<evidence type="ECO:0000259" key="3">
    <source>
        <dbReference type="PROSITE" id="PS50110"/>
    </source>
</evidence>
<keyword evidence="5" id="KW-1185">Reference proteome</keyword>
<dbReference type="Gene3D" id="3.40.50.2300">
    <property type="match status" value="1"/>
</dbReference>
<comment type="caution">
    <text evidence="4">The sequence shown here is derived from an EMBL/GenBank/DDBJ whole genome shotgun (WGS) entry which is preliminary data.</text>
</comment>
<dbReference type="PANTHER" id="PTHR44591">
    <property type="entry name" value="STRESS RESPONSE REGULATOR PROTEIN 1"/>
    <property type="match status" value="1"/>
</dbReference>
<dbReference type="InterPro" id="IPR050595">
    <property type="entry name" value="Bact_response_regulator"/>
</dbReference>
<feature type="modified residue" description="4-aspartylphosphate" evidence="2">
    <location>
        <position position="62"/>
    </location>
</feature>
<keyword evidence="1 2" id="KW-0597">Phosphoprotein</keyword>
<dbReference type="InterPro" id="IPR001789">
    <property type="entry name" value="Sig_transdc_resp-reg_receiver"/>
</dbReference>
<dbReference type="EMBL" id="JAYGJQ010000001">
    <property type="protein sequence ID" value="MEA9356437.1"/>
    <property type="molecule type" value="Genomic_DNA"/>
</dbReference>
<dbReference type="PROSITE" id="PS50110">
    <property type="entry name" value="RESPONSE_REGULATORY"/>
    <property type="match status" value="1"/>
</dbReference>
<dbReference type="PANTHER" id="PTHR44591:SF23">
    <property type="entry name" value="CHEY SUBFAMILY"/>
    <property type="match status" value="1"/>
</dbReference>
<evidence type="ECO:0000256" key="1">
    <source>
        <dbReference type="ARBA" id="ARBA00022553"/>
    </source>
</evidence>
<reference evidence="4 5" key="1">
    <citation type="submission" date="2023-11" db="EMBL/GenBank/DDBJ databases">
        <title>A Novel Polar Bacteriovorax (B. antarcticus) Isolated from the Biocrust in Antarctica.</title>
        <authorList>
            <person name="Mun W."/>
            <person name="Choi S.Y."/>
            <person name="Mitchell R.J."/>
        </authorList>
    </citation>
    <scope>NUCLEOTIDE SEQUENCE [LARGE SCALE GENOMIC DNA]</scope>
    <source>
        <strain evidence="4 5">PP10</strain>
    </source>
</reference>
<organism evidence="4 5">
    <name type="scientific">Bacteriovorax antarcticus</name>
    <dbReference type="NCBI Taxonomy" id="3088717"/>
    <lineage>
        <taxon>Bacteria</taxon>
        <taxon>Pseudomonadati</taxon>
        <taxon>Bdellovibrionota</taxon>
        <taxon>Bacteriovoracia</taxon>
        <taxon>Bacteriovoracales</taxon>
        <taxon>Bacteriovoracaceae</taxon>
        <taxon>Bacteriovorax</taxon>
    </lineage>
</organism>
<evidence type="ECO:0000313" key="5">
    <source>
        <dbReference type="Proteomes" id="UP001302274"/>
    </source>
</evidence>
<sequence>MEKVNIHGKYDVLMVDDNLEICDVMKFYLRRIDTIRSILTVHDGMSATQKLRNQSFDLILLDMKLPRKNGYEVLEEFRENQFNSISKVLAISGTLSTDILTIAAYHGVRSFLVKPFNEALFRGKIGGILTLEEEKNVS</sequence>
<evidence type="ECO:0000313" key="4">
    <source>
        <dbReference type="EMBL" id="MEA9356437.1"/>
    </source>
</evidence>
<name>A0ABU5VTR4_9BACT</name>
<dbReference type="InterPro" id="IPR011006">
    <property type="entry name" value="CheY-like_superfamily"/>
</dbReference>
<dbReference type="Proteomes" id="UP001302274">
    <property type="component" value="Unassembled WGS sequence"/>
</dbReference>
<dbReference type="SUPFAM" id="SSF52172">
    <property type="entry name" value="CheY-like"/>
    <property type="match status" value="1"/>
</dbReference>
<proteinExistence type="predicted"/>
<feature type="domain" description="Response regulatory" evidence="3">
    <location>
        <begin position="11"/>
        <end position="129"/>
    </location>
</feature>
<dbReference type="RefSeq" id="WP_323576134.1">
    <property type="nucleotide sequence ID" value="NZ_JAYGJQ010000001.1"/>
</dbReference>